<dbReference type="EMBL" id="BAAAKK010000004">
    <property type="protein sequence ID" value="GAA1422269.1"/>
    <property type="molecule type" value="Genomic_DNA"/>
</dbReference>
<organism evidence="2 3">
    <name type="scientific">Agrococcus citreus</name>
    <dbReference type="NCBI Taxonomy" id="84643"/>
    <lineage>
        <taxon>Bacteria</taxon>
        <taxon>Bacillati</taxon>
        <taxon>Actinomycetota</taxon>
        <taxon>Actinomycetes</taxon>
        <taxon>Micrococcales</taxon>
        <taxon>Microbacteriaceae</taxon>
        <taxon>Agrococcus</taxon>
    </lineage>
</organism>
<dbReference type="RefSeq" id="WP_343918957.1">
    <property type="nucleotide sequence ID" value="NZ_BAAAKK010000004.1"/>
</dbReference>
<keyword evidence="3" id="KW-1185">Reference proteome</keyword>
<protein>
    <submittedName>
        <fullName evidence="2">Uncharacterized protein</fullName>
    </submittedName>
</protein>
<accession>A0ABP4JHN1</accession>
<sequence length="163" mass="17755">MRYTWDDGSVTADGERVAGTGPDFWGRAPEVEIDGAQWTFRVQRDGMSGVRAGDDRDALVLERGAPWRARCRMLGPSGSTLLVRTTSWLLGKLHFDVQLQGGLVGEITPVGPWRYRPALELREPMTHAEAVFLLWVASRIDASRPVHTVRAGAGLSPGASGAM</sequence>
<feature type="region of interest" description="Disordered" evidence="1">
    <location>
        <begin position="1"/>
        <end position="23"/>
    </location>
</feature>
<gene>
    <name evidence="2" type="ORF">GCM10009640_14700</name>
</gene>
<dbReference type="Proteomes" id="UP001501266">
    <property type="component" value="Unassembled WGS sequence"/>
</dbReference>
<comment type="caution">
    <text evidence="2">The sequence shown here is derived from an EMBL/GenBank/DDBJ whole genome shotgun (WGS) entry which is preliminary data.</text>
</comment>
<reference evidence="3" key="1">
    <citation type="journal article" date="2019" name="Int. J. Syst. Evol. Microbiol.">
        <title>The Global Catalogue of Microorganisms (GCM) 10K type strain sequencing project: providing services to taxonomists for standard genome sequencing and annotation.</title>
        <authorList>
            <consortium name="The Broad Institute Genomics Platform"/>
            <consortium name="The Broad Institute Genome Sequencing Center for Infectious Disease"/>
            <person name="Wu L."/>
            <person name="Ma J."/>
        </authorList>
    </citation>
    <scope>NUCLEOTIDE SEQUENCE [LARGE SCALE GENOMIC DNA]</scope>
    <source>
        <strain evidence="3">JCM 12398</strain>
    </source>
</reference>
<evidence type="ECO:0000313" key="2">
    <source>
        <dbReference type="EMBL" id="GAA1422269.1"/>
    </source>
</evidence>
<proteinExistence type="predicted"/>
<evidence type="ECO:0000256" key="1">
    <source>
        <dbReference type="SAM" id="MobiDB-lite"/>
    </source>
</evidence>
<name>A0ABP4JHN1_9MICO</name>
<evidence type="ECO:0000313" key="3">
    <source>
        <dbReference type="Proteomes" id="UP001501266"/>
    </source>
</evidence>